<proteinExistence type="predicted"/>
<keyword evidence="2" id="KW-0808">Transferase</keyword>
<reference evidence="2 3" key="1">
    <citation type="submission" date="2019-09" db="EMBL/GenBank/DDBJ databases">
        <authorList>
            <person name="Park J.-S."/>
            <person name="Choi H.-J."/>
        </authorList>
    </citation>
    <scope>NUCLEOTIDE SEQUENCE [LARGE SCALE GENOMIC DNA]</scope>
    <source>
        <strain evidence="2 3">176SS1-4</strain>
    </source>
</reference>
<dbReference type="AlphaFoldDB" id="A0A5J5GNI0"/>
<feature type="region of interest" description="Disordered" evidence="1">
    <location>
        <begin position="1"/>
        <end position="24"/>
    </location>
</feature>
<dbReference type="Proteomes" id="UP000326554">
    <property type="component" value="Unassembled WGS sequence"/>
</dbReference>
<sequence length="284" mass="32064">MASSPEPGTPEAWAAARPPRPSSGDPEVVFAIPLISKARAYDWATVCHRLAETLGSLRAQSSHRWRAFICCQDRPEGISWDEQVTFLPFEIVDEVSAETVTRFDNHAKKERIFAHLAETHGGDGYLFQLDADDLLHPGLVEHIVTDDNGAGYWIEEGYMLDLRTGALAYMGPKSLRHPFAHTFIRECGSSSALRFDFRDGEETLTPIRDRGKHAEVPERMARYGYRMTPVPFPAALYLVGHGENMRQRRGKLGAKESYLRRNRLRAARAREVRNEFGLTELPLS</sequence>
<dbReference type="RefSeq" id="WP_150444816.1">
    <property type="nucleotide sequence ID" value="NZ_VYQE01000002.1"/>
</dbReference>
<comment type="caution">
    <text evidence="2">The sequence shown here is derived from an EMBL/GenBank/DDBJ whole genome shotgun (WGS) entry which is preliminary data.</text>
</comment>
<evidence type="ECO:0000313" key="3">
    <source>
        <dbReference type="Proteomes" id="UP000326554"/>
    </source>
</evidence>
<dbReference type="GO" id="GO:0016740">
    <property type="term" value="F:transferase activity"/>
    <property type="evidence" value="ECO:0007669"/>
    <property type="project" value="UniProtKB-KW"/>
</dbReference>
<dbReference type="InterPro" id="IPR029044">
    <property type="entry name" value="Nucleotide-diphossugar_trans"/>
</dbReference>
<evidence type="ECO:0000256" key="1">
    <source>
        <dbReference type="SAM" id="MobiDB-lite"/>
    </source>
</evidence>
<name>A0A5J5GNI0_9RHOB</name>
<organism evidence="2 3">
    <name type="scientific">Histidinibacterium aquaticum</name>
    <dbReference type="NCBI Taxonomy" id="2613962"/>
    <lineage>
        <taxon>Bacteria</taxon>
        <taxon>Pseudomonadati</taxon>
        <taxon>Pseudomonadota</taxon>
        <taxon>Alphaproteobacteria</taxon>
        <taxon>Rhodobacterales</taxon>
        <taxon>Paracoccaceae</taxon>
        <taxon>Histidinibacterium</taxon>
    </lineage>
</organism>
<protein>
    <submittedName>
        <fullName evidence="2">Glycosyltransferase family 2 protein</fullName>
    </submittedName>
</protein>
<dbReference type="EMBL" id="VYQE01000002">
    <property type="protein sequence ID" value="KAA9009283.1"/>
    <property type="molecule type" value="Genomic_DNA"/>
</dbReference>
<gene>
    <name evidence="2" type="ORF">F3S47_08525</name>
</gene>
<accession>A0A5J5GNI0</accession>
<keyword evidence="3" id="KW-1185">Reference proteome</keyword>
<dbReference type="SUPFAM" id="SSF53448">
    <property type="entry name" value="Nucleotide-diphospho-sugar transferases"/>
    <property type="match status" value="1"/>
</dbReference>
<evidence type="ECO:0000313" key="2">
    <source>
        <dbReference type="EMBL" id="KAA9009283.1"/>
    </source>
</evidence>